<feature type="region of interest" description="Disordered" evidence="1">
    <location>
        <begin position="62"/>
        <end position="81"/>
    </location>
</feature>
<evidence type="ECO:0000313" key="3">
    <source>
        <dbReference type="Proteomes" id="UP000054270"/>
    </source>
</evidence>
<feature type="compositionally biased region" description="Basic residues" evidence="1">
    <location>
        <begin position="62"/>
        <end position="71"/>
    </location>
</feature>
<proteinExistence type="predicted"/>
<organism evidence="2 3">
    <name type="scientific">Hypholoma sublateritium (strain FD-334 SS-4)</name>
    <dbReference type="NCBI Taxonomy" id="945553"/>
    <lineage>
        <taxon>Eukaryota</taxon>
        <taxon>Fungi</taxon>
        <taxon>Dikarya</taxon>
        <taxon>Basidiomycota</taxon>
        <taxon>Agaricomycotina</taxon>
        <taxon>Agaricomycetes</taxon>
        <taxon>Agaricomycetidae</taxon>
        <taxon>Agaricales</taxon>
        <taxon>Agaricineae</taxon>
        <taxon>Strophariaceae</taxon>
        <taxon>Hypholoma</taxon>
    </lineage>
</organism>
<gene>
    <name evidence="2" type="ORF">HYPSUDRAFT_207268</name>
</gene>
<keyword evidence="3" id="KW-1185">Reference proteome</keyword>
<dbReference type="EMBL" id="KN817626">
    <property type="protein sequence ID" value="KJA16212.1"/>
    <property type="molecule type" value="Genomic_DNA"/>
</dbReference>
<sequence length="107" mass="12343">MVEKKRTNPAHRRLQYHPRPLVLLPPTRNALRWLPSRLNVLGALFPLLQPAHVHLSRAHPRILPRASRHRPTLPNPRAPPTTFAPASLSTYRFSVFIRAKSFLQPRT</sequence>
<evidence type="ECO:0000256" key="1">
    <source>
        <dbReference type="SAM" id="MobiDB-lite"/>
    </source>
</evidence>
<name>A0A0D2KNQ3_HYPSF</name>
<protein>
    <submittedName>
        <fullName evidence="2">Uncharacterized protein</fullName>
    </submittedName>
</protein>
<reference evidence="3" key="1">
    <citation type="submission" date="2014-04" db="EMBL/GenBank/DDBJ databases">
        <title>Evolutionary Origins and Diversification of the Mycorrhizal Mutualists.</title>
        <authorList>
            <consortium name="DOE Joint Genome Institute"/>
            <consortium name="Mycorrhizal Genomics Consortium"/>
            <person name="Kohler A."/>
            <person name="Kuo A."/>
            <person name="Nagy L.G."/>
            <person name="Floudas D."/>
            <person name="Copeland A."/>
            <person name="Barry K.W."/>
            <person name="Cichocki N."/>
            <person name="Veneault-Fourrey C."/>
            <person name="LaButti K."/>
            <person name="Lindquist E.A."/>
            <person name="Lipzen A."/>
            <person name="Lundell T."/>
            <person name="Morin E."/>
            <person name="Murat C."/>
            <person name="Riley R."/>
            <person name="Ohm R."/>
            <person name="Sun H."/>
            <person name="Tunlid A."/>
            <person name="Henrissat B."/>
            <person name="Grigoriev I.V."/>
            <person name="Hibbett D.S."/>
            <person name="Martin F."/>
        </authorList>
    </citation>
    <scope>NUCLEOTIDE SEQUENCE [LARGE SCALE GENOMIC DNA]</scope>
    <source>
        <strain evidence="3">FD-334 SS-4</strain>
    </source>
</reference>
<dbReference type="Proteomes" id="UP000054270">
    <property type="component" value="Unassembled WGS sequence"/>
</dbReference>
<evidence type="ECO:0000313" key="2">
    <source>
        <dbReference type="EMBL" id="KJA16212.1"/>
    </source>
</evidence>
<accession>A0A0D2KNQ3</accession>
<dbReference type="AlphaFoldDB" id="A0A0D2KNQ3"/>